<evidence type="ECO:0008006" key="2">
    <source>
        <dbReference type="Google" id="ProtNLM"/>
    </source>
</evidence>
<dbReference type="InterPro" id="IPR027417">
    <property type="entry name" value="P-loop_NTPase"/>
</dbReference>
<dbReference type="AlphaFoldDB" id="A0A0F9YFR8"/>
<proteinExistence type="predicted"/>
<accession>A0A0F9YFR8</accession>
<reference evidence="1" key="1">
    <citation type="journal article" date="2015" name="Nature">
        <title>Complex archaea that bridge the gap between prokaryotes and eukaryotes.</title>
        <authorList>
            <person name="Spang A."/>
            <person name="Saw J.H."/>
            <person name="Jorgensen S.L."/>
            <person name="Zaremba-Niedzwiedzka K."/>
            <person name="Martijn J."/>
            <person name="Lind A.E."/>
            <person name="van Eijk R."/>
            <person name="Schleper C."/>
            <person name="Guy L."/>
            <person name="Ettema T.J."/>
        </authorList>
    </citation>
    <scope>NUCLEOTIDE SEQUENCE</scope>
</reference>
<dbReference type="Gene3D" id="3.40.50.300">
    <property type="entry name" value="P-loop containing nucleotide triphosphate hydrolases"/>
    <property type="match status" value="1"/>
</dbReference>
<dbReference type="PANTHER" id="PTHR37816">
    <property type="entry name" value="YALI0E33011P"/>
    <property type="match status" value="1"/>
</dbReference>
<organism evidence="1">
    <name type="scientific">marine sediment metagenome</name>
    <dbReference type="NCBI Taxonomy" id="412755"/>
    <lineage>
        <taxon>unclassified sequences</taxon>
        <taxon>metagenomes</taxon>
        <taxon>ecological metagenomes</taxon>
    </lineage>
</organism>
<evidence type="ECO:0000313" key="1">
    <source>
        <dbReference type="EMBL" id="KKO03299.1"/>
    </source>
</evidence>
<dbReference type="InterPro" id="IPR052922">
    <property type="entry name" value="Cytidylate_Kinase-2"/>
</dbReference>
<dbReference type="SUPFAM" id="SSF52540">
    <property type="entry name" value="P-loop containing nucleoside triphosphate hydrolases"/>
    <property type="match status" value="1"/>
</dbReference>
<name>A0A0F9YFR8_9ZZZZ</name>
<protein>
    <recommendedName>
        <fullName evidence="2">Adenylate kinase</fullName>
    </recommendedName>
</protein>
<sequence>MKKINVIGTTGSGKSTFANRLADKLRYTCIHMDQLFWKPEWVESSDEEFFPKVEIAVSGETWVLDGNYSRTNQIKWANADTVIWLDYSYHRTLFQLLNRTVTRAVTKEELWPGTGNRESFRRAFMSKDSIFIWFFRCYKRNKVKYEALDRSFRQSHISFIRLRSPKEADAFIERVGSHIDDSV</sequence>
<dbReference type="EMBL" id="LAZR01000027">
    <property type="protein sequence ID" value="KKO03299.1"/>
    <property type="molecule type" value="Genomic_DNA"/>
</dbReference>
<gene>
    <name evidence="1" type="ORF">LCGC14_0097120</name>
</gene>
<comment type="caution">
    <text evidence="1">The sequence shown here is derived from an EMBL/GenBank/DDBJ whole genome shotgun (WGS) entry which is preliminary data.</text>
</comment>
<dbReference type="PANTHER" id="PTHR37816:SF1">
    <property type="entry name" value="TOXIN"/>
    <property type="match status" value="1"/>
</dbReference>